<reference evidence="4" key="1">
    <citation type="journal article" date="2019" name="Gigascience">
        <title>De novo genome assembly of the endangered Acer yangbiense, a plant species with extremely small populations endemic to Yunnan Province, China.</title>
        <authorList>
            <person name="Yang J."/>
            <person name="Wariss H.M."/>
            <person name="Tao L."/>
            <person name="Zhang R."/>
            <person name="Yun Q."/>
            <person name="Hollingsworth P."/>
            <person name="Dao Z."/>
            <person name="Luo G."/>
            <person name="Guo H."/>
            <person name="Ma Y."/>
            <person name="Sun W."/>
        </authorList>
    </citation>
    <scope>NUCLEOTIDE SEQUENCE [LARGE SCALE GENOMIC DNA]</scope>
    <source>
        <strain evidence="4">cv. Malutang</strain>
    </source>
</reference>
<evidence type="ECO:0000313" key="4">
    <source>
        <dbReference type="Proteomes" id="UP000323000"/>
    </source>
</evidence>
<evidence type="ECO:0000259" key="2">
    <source>
        <dbReference type="PROSITE" id="PS50158"/>
    </source>
</evidence>
<evidence type="ECO:0000313" key="3">
    <source>
        <dbReference type="EMBL" id="TXG50989.1"/>
    </source>
</evidence>
<protein>
    <recommendedName>
        <fullName evidence="2">CCHC-type domain-containing protein</fullName>
    </recommendedName>
</protein>
<dbReference type="Proteomes" id="UP000323000">
    <property type="component" value="Chromosome 11"/>
</dbReference>
<dbReference type="PROSITE" id="PS50158">
    <property type="entry name" value="ZF_CCHC"/>
    <property type="match status" value="1"/>
</dbReference>
<dbReference type="GO" id="GO:0003676">
    <property type="term" value="F:nucleic acid binding"/>
    <property type="evidence" value="ECO:0007669"/>
    <property type="project" value="InterPro"/>
</dbReference>
<keyword evidence="1" id="KW-0863">Zinc-finger</keyword>
<keyword evidence="1" id="KW-0862">Zinc</keyword>
<dbReference type="InterPro" id="IPR001878">
    <property type="entry name" value="Znf_CCHC"/>
</dbReference>
<accession>A0A5C7H2M8</accession>
<sequence length="185" mass="20969">MLMTIAGNVKKSLPKSDSAKEFLKAVEERFKTADKSLAGTLMAQLTTMKYNGVQGMQNHILEMTNLAAKLKTLGMTVSESFLVQFILNSLPAQYEEARLKQQGMQTVHLTTKGSRFGHKGRKPVKGKKRVFSKNEHAYASQVQKKDFGMKCHFCKKEGHFKKDCQKRKESFEKKGIPYNPNHTPK</sequence>
<feature type="domain" description="CCHC-type" evidence="2">
    <location>
        <begin position="150"/>
        <end position="166"/>
    </location>
</feature>
<dbReference type="EMBL" id="VAHF01000011">
    <property type="protein sequence ID" value="TXG50989.1"/>
    <property type="molecule type" value="Genomic_DNA"/>
</dbReference>
<proteinExistence type="predicted"/>
<dbReference type="OrthoDB" id="1929566at2759"/>
<keyword evidence="4" id="KW-1185">Reference proteome</keyword>
<dbReference type="InterPro" id="IPR036875">
    <property type="entry name" value="Znf_CCHC_sf"/>
</dbReference>
<organism evidence="3 4">
    <name type="scientific">Acer yangbiense</name>
    <dbReference type="NCBI Taxonomy" id="1000413"/>
    <lineage>
        <taxon>Eukaryota</taxon>
        <taxon>Viridiplantae</taxon>
        <taxon>Streptophyta</taxon>
        <taxon>Embryophyta</taxon>
        <taxon>Tracheophyta</taxon>
        <taxon>Spermatophyta</taxon>
        <taxon>Magnoliopsida</taxon>
        <taxon>eudicotyledons</taxon>
        <taxon>Gunneridae</taxon>
        <taxon>Pentapetalae</taxon>
        <taxon>rosids</taxon>
        <taxon>malvids</taxon>
        <taxon>Sapindales</taxon>
        <taxon>Sapindaceae</taxon>
        <taxon>Hippocastanoideae</taxon>
        <taxon>Acereae</taxon>
        <taxon>Acer</taxon>
    </lineage>
</organism>
<dbReference type="PANTHER" id="PTHR35317">
    <property type="entry name" value="OS04G0629600 PROTEIN"/>
    <property type="match status" value="1"/>
</dbReference>
<gene>
    <name evidence="3" type="ORF">EZV62_023513</name>
</gene>
<name>A0A5C7H2M8_9ROSI</name>
<keyword evidence="1" id="KW-0479">Metal-binding</keyword>
<dbReference type="AlphaFoldDB" id="A0A5C7H2M8"/>
<dbReference type="SUPFAM" id="SSF57756">
    <property type="entry name" value="Retrovirus zinc finger-like domains"/>
    <property type="match status" value="1"/>
</dbReference>
<comment type="caution">
    <text evidence="3">The sequence shown here is derived from an EMBL/GenBank/DDBJ whole genome shotgun (WGS) entry which is preliminary data.</text>
</comment>
<dbReference type="PANTHER" id="PTHR35317:SF10">
    <property type="entry name" value="RNA-DIRECTED DNA POLYMERASE"/>
    <property type="match status" value="1"/>
</dbReference>
<dbReference type="GO" id="GO:0008270">
    <property type="term" value="F:zinc ion binding"/>
    <property type="evidence" value="ECO:0007669"/>
    <property type="project" value="UniProtKB-KW"/>
</dbReference>
<dbReference type="Pfam" id="PF14223">
    <property type="entry name" value="Retrotran_gag_2"/>
    <property type="match status" value="1"/>
</dbReference>
<evidence type="ECO:0000256" key="1">
    <source>
        <dbReference type="PROSITE-ProRule" id="PRU00047"/>
    </source>
</evidence>
<dbReference type="Pfam" id="PF00098">
    <property type="entry name" value="zf-CCHC"/>
    <property type="match status" value="1"/>
</dbReference>